<dbReference type="RefSeq" id="WP_203990497.1">
    <property type="nucleotide sequence ID" value="NZ_BOPG01000012.1"/>
</dbReference>
<evidence type="ECO:0000313" key="2">
    <source>
        <dbReference type="EMBL" id="GIJ54819.1"/>
    </source>
</evidence>
<dbReference type="GO" id="GO:0043041">
    <property type="term" value="P:amino acid activation for nonribosomal peptide biosynthetic process"/>
    <property type="evidence" value="ECO:0007669"/>
    <property type="project" value="TreeGrafter"/>
</dbReference>
<dbReference type="Pfam" id="PF00501">
    <property type="entry name" value="AMP-binding"/>
    <property type="match status" value="1"/>
</dbReference>
<dbReference type="Gene3D" id="3.30.300.30">
    <property type="match status" value="1"/>
</dbReference>
<dbReference type="Pfam" id="PF13193">
    <property type="entry name" value="AMP-binding_C"/>
    <property type="match status" value="1"/>
</dbReference>
<dbReference type="InterPro" id="IPR001031">
    <property type="entry name" value="Thioesterase"/>
</dbReference>
<dbReference type="PROSITE" id="PS50075">
    <property type="entry name" value="CARRIER"/>
    <property type="match status" value="1"/>
</dbReference>
<dbReference type="SUPFAM" id="SSF56801">
    <property type="entry name" value="Acetyl-CoA synthetase-like"/>
    <property type="match status" value="1"/>
</dbReference>
<dbReference type="InterPro" id="IPR009081">
    <property type="entry name" value="PP-bd_ACP"/>
</dbReference>
<evidence type="ECO:0000259" key="1">
    <source>
        <dbReference type="PROSITE" id="PS50075"/>
    </source>
</evidence>
<dbReference type="Pfam" id="PF00550">
    <property type="entry name" value="PP-binding"/>
    <property type="match status" value="1"/>
</dbReference>
<protein>
    <submittedName>
        <fullName evidence="2">Amino acid adenylation protein</fullName>
    </submittedName>
</protein>
<dbReference type="NCBIfam" id="TIGR01733">
    <property type="entry name" value="AA-adenyl-dom"/>
    <property type="match status" value="1"/>
</dbReference>
<dbReference type="GO" id="GO:0005737">
    <property type="term" value="C:cytoplasm"/>
    <property type="evidence" value="ECO:0007669"/>
    <property type="project" value="TreeGrafter"/>
</dbReference>
<dbReference type="Gene3D" id="3.40.50.980">
    <property type="match status" value="2"/>
</dbReference>
<dbReference type="AlphaFoldDB" id="A0A8J4DYE2"/>
<keyword evidence="3" id="KW-1185">Reference proteome</keyword>
<dbReference type="EMBL" id="BOPG01000012">
    <property type="protein sequence ID" value="GIJ54819.1"/>
    <property type="molecule type" value="Genomic_DNA"/>
</dbReference>
<name>A0A8J4DYE2_9ACTN</name>
<dbReference type="InterPro" id="IPR029058">
    <property type="entry name" value="AB_hydrolase_fold"/>
</dbReference>
<dbReference type="InterPro" id="IPR000873">
    <property type="entry name" value="AMP-dep_synth/lig_dom"/>
</dbReference>
<dbReference type="InterPro" id="IPR010071">
    <property type="entry name" value="AA_adenyl_dom"/>
</dbReference>
<dbReference type="InterPro" id="IPR020845">
    <property type="entry name" value="AMP-binding_CS"/>
</dbReference>
<dbReference type="InterPro" id="IPR045851">
    <property type="entry name" value="AMP-bd_C_sf"/>
</dbReference>
<comment type="caution">
    <text evidence="2">The sequence shown here is derived from an EMBL/GenBank/DDBJ whole genome shotgun (WGS) entry which is preliminary data.</text>
</comment>
<dbReference type="InterPro" id="IPR020802">
    <property type="entry name" value="TesA-like"/>
</dbReference>
<dbReference type="Proteomes" id="UP000612585">
    <property type="component" value="Unassembled WGS sequence"/>
</dbReference>
<dbReference type="InterPro" id="IPR025110">
    <property type="entry name" value="AMP-bd_C"/>
</dbReference>
<organism evidence="2 3">
    <name type="scientific">Virgisporangium aurantiacum</name>
    <dbReference type="NCBI Taxonomy" id="175570"/>
    <lineage>
        <taxon>Bacteria</taxon>
        <taxon>Bacillati</taxon>
        <taxon>Actinomycetota</taxon>
        <taxon>Actinomycetes</taxon>
        <taxon>Micromonosporales</taxon>
        <taxon>Micromonosporaceae</taxon>
        <taxon>Virgisporangium</taxon>
    </lineage>
</organism>
<proteinExistence type="predicted"/>
<evidence type="ECO:0000313" key="3">
    <source>
        <dbReference type="Proteomes" id="UP000612585"/>
    </source>
</evidence>
<dbReference type="GO" id="GO:0044550">
    <property type="term" value="P:secondary metabolite biosynthetic process"/>
    <property type="evidence" value="ECO:0007669"/>
    <property type="project" value="TreeGrafter"/>
</dbReference>
<dbReference type="PROSITE" id="PS00455">
    <property type="entry name" value="AMP_BINDING"/>
    <property type="match status" value="1"/>
</dbReference>
<sequence length="1044" mass="111096">MTDSATPVPRWTAHGAGGTGFARLDSTVAAPVVDRIVDVYGPDLRGPLLAAHAAVVAALASTPRVVTGVRDLDGTVRTRALTVNAGGWPTLVVAASRPTATAGGPPPETVLDLGSPCAEPDPATVLHVSLTPAGDGLALCLRYRRDAVDDSWAARVAGYLHAALDALTGTGSPRDAGSLIGADERHALLHMGGPVRDLPDRRFTEIFEELTVEHPDAVAAIHNGQRWTYRTLNARANQIAHALLRRGIRAEDPVAVVMDRTLDWLAATIGVLKAGGVYLPVRPDFPPDRVATQLTRSGCRFAVTEPRSAPTLRATVERACATVTVAEAYASDSVGDPAVPVGPDQLAYIYFTSGSTGAPKGAMCEHAGMLNHLYMKVEDMRLGPGDVVTQTASQCFDISLWQLLAPLLVGGATRIVDTDTQLDVGKFLDLLAAGGVQVIQIVPAYLDVLLSTVERDPRALGDLRSVSVTGEALRFELVRRWFATYPDIPLVNAYGATEVSDDTMHAILDRAPERGFVSVGRTLRNVDTYILDEHLRLVPTGAPGEIVFSGVCVGRGYINDPERTAAAFVEDPFRPGTRLYRTGDFGRWLPEGTIEFLGRRDEQVKVRGYRIELGEIESRLLRMPGVGQVAVVITGSDEQSRNLVAFCTGPDTPQPADMRDFVAAAVPEYMVPSYFHRLDELPLTENGKVDKRRLMALAETLGQGAAAFVPPATGAERRLATAWAEVLNVPVGRIGRDDSFFRLGGTSLAAVRLVVKLDRRVSLRQLVSTPVLRDLAGLVESADAPDGSASSLLQPLSTPDLDPVATLVCFPYAGGNAVNFQQLARALEPSRIAVSGVELPGHDIAGTDGDLADVAAIAERVDRELAGVSGPVLLWGHCAGAAFALAVARRMEDRGAAPAGLVLGAMLLDEPAVLDAENAAVSAMSNAEITAQLHRDSAYIELDLLRSERADVVGAAYRHDVCTTNAYLRNAVPARLATPVDVVVAADDPSTSGYAERYGRWRLLADTVRLHEVAEGGHYFVRTRAAEAAAVAVAVLETVTAAVR</sequence>
<dbReference type="PANTHER" id="PTHR45527">
    <property type="entry name" value="NONRIBOSOMAL PEPTIDE SYNTHETASE"/>
    <property type="match status" value="1"/>
</dbReference>
<dbReference type="CDD" id="cd05930">
    <property type="entry name" value="A_NRPS"/>
    <property type="match status" value="1"/>
</dbReference>
<dbReference type="Gene3D" id="2.30.38.10">
    <property type="entry name" value="Luciferase, Domain 3"/>
    <property type="match status" value="1"/>
</dbReference>
<reference evidence="2" key="1">
    <citation type="submission" date="2021-01" db="EMBL/GenBank/DDBJ databases">
        <title>Whole genome shotgun sequence of Virgisporangium aurantiacum NBRC 16421.</title>
        <authorList>
            <person name="Komaki H."/>
            <person name="Tamura T."/>
        </authorList>
    </citation>
    <scope>NUCLEOTIDE SEQUENCE</scope>
    <source>
        <strain evidence="2">NBRC 16421</strain>
    </source>
</reference>
<dbReference type="GO" id="GO:0031177">
    <property type="term" value="F:phosphopantetheine binding"/>
    <property type="evidence" value="ECO:0007669"/>
    <property type="project" value="TreeGrafter"/>
</dbReference>
<dbReference type="InterPro" id="IPR036736">
    <property type="entry name" value="ACP-like_sf"/>
</dbReference>
<feature type="domain" description="Carrier" evidence="1">
    <location>
        <begin position="710"/>
        <end position="789"/>
    </location>
</feature>
<dbReference type="Pfam" id="PF00975">
    <property type="entry name" value="Thioesterase"/>
    <property type="match status" value="1"/>
</dbReference>
<gene>
    <name evidence="2" type="ORF">Vau01_023350</name>
</gene>
<accession>A0A8J4DYE2</accession>
<dbReference type="Gene3D" id="3.40.50.1820">
    <property type="entry name" value="alpha/beta hydrolase"/>
    <property type="match status" value="1"/>
</dbReference>
<dbReference type="SUPFAM" id="SSF53474">
    <property type="entry name" value="alpha/beta-Hydrolases"/>
    <property type="match status" value="1"/>
</dbReference>
<dbReference type="SMART" id="SM00824">
    <property type="entry name" value="PKS_TE"/>
    <property type="match status" value="1"/>
</dbReference>
<dbReference type="PANTHER" id="PTHR45527:SF1">
    <property type="entry name" value="FATTY ACID SYNTHASE"/>
    <property type="match status" value="1"/>
</dbReference>
<dbReference type="Gene3D" id="1.10.1200.10">
    <property type="entry name" value="ACP-like"/>
    <property type="match status" value="1"/>
</dbReference>